<reference evidence="3 4" key="2">
    <citation type="submission" date="2024-07" db="EMBL/GenBank/DDBJ databases">
        <authorList>
            <person name="Akdeniz Z."/>
        </authorList>
    </citation>
    <scope>NUCLEOTIDE SEQUENCE [LARGE SCALE GENOMIC DNA]</scope>
</reference>
<keyword evidence="1" id="KW-0175">Coiled coil</keyword>
<feature type="coiled-coil region" evidence="1">
    <location>
        <begin position="57"/>
        <end position="95"/>
    </location>
</feature>
<proteinExistence type="predicted"/>
<organism evidence="2">
    <name type="scientific">Hexamita inflata</name>
    <dbReference type="NCBI Taxonomy" id="28002"/>
    <lineage>
        <taxon>Eukaryota</taxon>
        <taxon>Metamonada</taxon>
        <taxon>Diplomonadida</taxon>
        <taxon>Hexamitidae</taxon>
        <taxon>Hexamitinae</taxon>
        <taxon>Hexamita</taxon>
    </lineage>
</organism>
<evidence type="ECO:0000313" key="3">
    <source>
        <dbReference type="EMBL" id="CAL6035189.1"/>
    </source>
</evidence>
<dbReference type="AlphaFoldDB" id="A0AA86QY50"/>
<reference evidence="2" key="1">
    <citation type="submission" date="2023-06" db="EMBL/GenBank/DDBJ databases">
        <authorList>
            <person name="Kurt Z."/>
        </authorList>
    </citation>
    <scope>NUCLEOTIDE SEQUENCE</scope>
</reference>
<dbReference type="EMBL" id="CATOUU010001009">
    <property type="protein sequence ID" value="CAI9966780.1"/>
    <property type="molecule type" value="Genomic_DNA"/>
</dbReference>
<dbReference type="EMBL" id="CAXDID020000130">
    <property type="protein sequence ID" value="CAL6035189.1"/>
    <property type="molecule type" value="Genomic_DNA"/>
</dbReference>
<sequence length="127" mass="14526">MSVLMRRENTLIIEPGSDISKIQIINFILLPNSKKHFEGPPLQSGYEINISTCINTVQQLTNLQTNLNYNVNDLNNQINSLQQSVAQDLAELENNTSLMFDQLIQTFDKNILSKYKCTRNEISCFTE</sequence>
<evidence type="ECO:0000313" key="4">
    <source>
        <dbReference type="Proteomes" id="UP001642409"/>
    </source>
</evidence>
<gene>
    <name evidence="3" type="ORF">HINF_LOCUS35811</name>
    <name evidence="2" type="ORF">HINF_LOCUS54425</name>
</gene>
<comment type="caution">
    <text evidence="2">The sequence shown here is derived from an EMBL/GenBank/DDBJ whole genome shotgun (WGS) entry which is preliminary data.</text>
</comment>
<accession>A0AA86QY50</accession>
<protein>
    <submittedName>
        <fullName evidence="3">Hypothetical_protein</fullName>
    </submittedName>
</protein>
<dbReference type="Proteomes" id="UP001642409">
    <property type="component" value="Unassembled WGS sequence"/>
</dbReference>
<keyword evidence="4" id="KW-1185">Reference proteome</keyword>
<evidence type="ECO:0000313" key="2">
    <source>
        <dbReference type="EMBL" id="CAI9966780.1"/>
    </source>
</evidence>
<evidence type="ECO:0000256" key="1">
    <source>
        <dbReference type="SAM" id="Coils"/>
    </source>
</evidence>
<name>A0AA86QY50_9EUKA</name>